<dbReference type="PROSITE" id="PS00139">
    <property type="entry name" value="THIOL_PROTEASE_CYS"/>
    <property type="match status" value="1"/>
</dbReference>
<keyword evidence="4" id="KW-0788">Thiol protease</keyword>
<dbReference type="SMART" id="SM00645">
    <property type="entry name" value="Pept_C1"/>
    <property type="match status" value="1"/>
</dbReference>
<dbReference type="eggNOG" id="KOG1542">
    <property type="taxonomic scope" value="Eukaryota"/>
</dbReference>
<keyword evidence="5" id="KW-0865">Zymogen</keyword>
<dbReference type="InterPro" id="IPR039417">
    <property type="entry name" value="Peptidase_C1A_papain-like"/>
</dbReference>
<dbReference type="Proteomes" id="UP000582659">
    <property type="component" value="Unassembled WGS sequence"/>
</dbReference>
<evidence type="ECO:0000256" key="5">
    <source>
        <dbReference type="ARBA" id="ARBA00023145"/>
    </source>
</evidence>
<dbReference type="GO" id="GO:0008234">
    <property type="term" value="F:cysteine-type peptidase activity"/>
    <property type="evidence" value="ECO:0007669"/>
    <property type="project" value="UniProtKB-KW"/>
</dbReference>
<gene>
    <name evidence="9" type="ORF">BXYJ_LOCUS12541</name>
</gene>
<dbReference type="Proteomes" id="UP000659654">
    <property type="component" value="Unassembled WGS sequence"/>
</dbReference>
<dbReference type="PANTHER" id="PTHR12411">
    <property type="entry name" value="CYSTEINE PROTEASE FAMILY C1-RELATED"/>
    <property type="match status" value="1"/>
</dbReference>
<protein>
    <submittedName>
        <fullName evidence="9">(pine wood nematode) hypothetical protein</fullName>
    </submittedName>
</protein>
<dbReference type="Pfam" id="PF08246">
    <property type="entry name" value="Inhibitor_I29"/>
    <property type="match status" value="1"/>
</dbReference>
<dbReference type="CDD" id="cd02248">
    <property type="entry name" value="Peptidase_C1A"/>
    <property type="match status" value="1"/>
</dbReference>
<keyword evidence="6" id="KW-1015">Disulfide bond</keyword>
<dbReference type="InterPro" id="IPR013128">
    <property type="entry name" value="Peptidase_C1A"/>
</dbReference>
<evidence type="ECO:0000313" key="10">
    <source>
        <dbReference type="Proteomes" id="UP000095284"/>
    </source>
</evidence>
<dbReference type="PROSITE" id="PS00640">
    <property type="entry name" value="THIOL_PROTEASE_ASN"/>
    <property type="match status" value="1"/>
</dbReference>
<dbReference type="OrthoDB" id="10253408at2759"/>
<dbReference type="SMART" id="SM00848">
    <property type="entry name" value="Inhibitor_I29"/>
    <property type="match status" value="1"/>
</dbReference>
<reference evidence="9" key="2">
    <citation type="submission" date="2020-09" db="EMBL/GenBank/DDBJ databases">
        <authorList>
            <person name="Kikuchi T."/>
        </authorList>
    </citation>
    <scope>NUCLEOTIDE SEQUENCE</scope>
    <source>
        <strain evidence="9">Ka4C1</strain>
    </source>
</reference>
<dbReference type="InterPro" id="IPR038765">
    <property type="entry name" value="Papain-like_cys_pep_sf"/>
</dbReference>
<dbReference type="InterPro" id="IPR013201">
    <property type="entry name" value="Prot_inhib_I29"/>
</dbReference>
<comment type="similarity">
    <text evidence="1">Belongs to the peptidase C1 family.</text>
</comment>
<dbReference type="Pfam" id="PF00112">
    <property type="entry name" value="Peptidase_C1"/>
    <property type="match status" value="1"/>
</dbReference>
<keyword evidence="3" id="KW-0378">Hydrolase</keyword>
<dbReference type="Gene3D" id="3.90.70.10">
    <property type="entry name" value="Cysteine proteinases"/>
    <property type="match status" value="1"/>
</dbReference>
<evidence type="ECO:0000256" key="4">
    <source>
        <dbReference type="ARBA" id="ARBA00022807"/>
    </source>
</evidence>
<evidence type="ECO:0000256" key="2">
    <source>
        <dbReference type="ARBA" id="ARBA00022670"/>
    </source>
</evidence>
<dbReference type="SUPFAM" id="SSF54001">
    <property type="entry name" value="Cysteine proteinases"/>
    <property type="match status" value="1"/>
</dbReference>
<dbReference type="SMR" id="A0A1I7S5P5"/>
<sequence>MSPLFIHNMLEQNKFIRYVESLPVKNDTKNTMMMVARIRKQLPESDDYNTTTFLSYIAHFDRYYPDERDAMYKFTTIRTSMNEIKSLQKENPEAVFGLTKFSDMTTKQFVATRTCGGKFNPLSHFGVGKDSKTFKMAPPKRRCPDSFDWRRQGKVTPVKDQGQCGACYAFAAVAAVESQHAIKTGRKVRLSEQEAISCTYLSLWYGFNLGCYGGHSDGVLNYIKYYGIGSERDFPSVSSVNQSVPWCQRKKRVARISRQERLIPGDEENMKNVLRNVGPVVTYIDAEPLKNYKRGIVRSSGRAVNHAVLTVGYGRNHWIIKNSWGKNWGEDGYFGVARGRNALKMDEFNFAAFK</sequence>
<proteinExistence type="inferred from homology"/>
<dbReference type="Proteomes" id="UP000095284">
    <property type="component" value="Unplaced"/>
</dbReference>
<evidence type="ECO:0000256" key="1">
    <source>
        <dbReference type="ARBA" id="ARBA00008455"/>
    </source>
</evidence>
<dbReference type="GO" id="GO:0006508">
    <property type="term" value="P:proteolysis"/>
    <property type="evidence" value="ECO:0007669"/>
    <property type="project" value="UniProtKB-KW"/>
</dbReference>
<reference evidence="12" key="1">
    <citation type="submission" date="2016-11" db="UniProtKB">
        <authorList>
            <consortium name="WormBaseParasite"/>
        </authorList>
    </citation>
    <scope>IDENTIFICATION</scope>
</reference>
<dbReference type="InterPro" id="IPR025661">
    <property type="entry name" value="Pept_asp_AS"/>
</dbReference>
<dbReference type="WBParaSite" id="BXY_0833000.1">
    <property type="protein sequence ID" value="BXY_0833000.1"/>
    <property type="gene ID" value="BXY_0833000"/>
</dbReference>
<evidence type="ECO:0000313" key="12">
    <source>
        <dbReference type="WBParaSite" id="BXY_0833000.1"/>
    </source>
</evidence>
<evidence type="ECO:0000313" key="11">
    <source>
        <dbReference type="Proteomes" id="UP000659654"/>
    </source>
</evidence>
<feature type="domain" description="Peptidase C1A papain C-terminal" evidence="7">
    <location>
        <begin position="143"/>
        <end position="353"/>
    </location>
</feature>
<feature type="domain" description="Cathepsin propeptide inhibitor" evidence="8">
    <location>
        <begin position="53"/>
        <end position="109"/>
    </location>
</feature>
<dbReference type="InterPro" id="IPR000169">
    <property type="entry name" value="Pept_cys_AS"/>
</dbReference>
<dbReference type="InterPro" id="IPR000668">
    <property type="entry name" value="Peptidase_C1A_C"/>
</dbReference>
<evidence type="ECO:0000256" key="3">
    <source>
        <dbReference type="ARBA" id="ARBA00022801"/>
    </source>
</evidence>
<name>A0A1I7S5P5_BURXY</name>
<keyword evidence="2" id="KW-0645">Protease</keyword>
<organism evidence="10 12">
    <name type="scientific">Bursaphelenchus xylophilus</name>
    <name type="common">Pinewood nematode worm</name>
    <name type="synonym">Aphelenchoides xylophilus</name>
    <dbReference type="NCBI Taxonomy" id="6326"/>
    <lineage>
        <taxon>Eukaryota</taxon>
        <taxon>Metazoa</taxon>
        <taxon>Ecdysozoa</taxon>
        <taxon>Nematoda</taxon>
        <taxon>Chromadorea</taxon>
        <taxon>Rhabditida</taxon>
        <taxon>Tylenchina</taxon>
        <taxon>Tylenchomorpha</taxon>
        <taxon>Aphelenchoidea</taxon>
        <taxon>Aphelenchoididae</taxon>
        <taxon>Bursaphelenchus</taxon>
    </lineage>
</organism>
<dbReference type="PRINTS" id="PR00705">
    <property type="entry name" value="PAPAIN"/>
</dbReference>
<dbReference type="PROSITE" id="PS00639">
    <property type="entry name" value="THIOL_PROTEASE_HIS"/>
    <property type="match status" value="1"/>
</dbReference>
<evidence type="ECO:0000313" key="9">
    <source>
        <dbReference type="EMBL" id="CAD5232450.1"/>
    </source>
</evidence>
<evidence type="ECO:0000256" key="6">
    <source>
        <dbReference type="ARBA" id="ARBA00023157"/>
    </source>
</evidence>
<dbReference type="AlphaFoldDB" id="A0A1I7S5P5"/>
<evidence type="ECO:0000259" key="7">
    <source>
        <dbReference type="SMART" id="SM00645"/>
    </source>
</evidence>
<evidence type="ECO:0000259" key="8">
    <source>
        <dbReference type="SMART" id="SM00848"/>
    </source>
</evidence>
<dbReference type="InterPro" id="IPR025660">
    <property type="entry name" value="Pept_his_AS"/>
</dbReference>
<dbReference type="EMBL" id="CAJFDI010000005">
    <property type="protein sequence ID" value="CAD5232450.1"/>
    <property type="molecule type" value="Genomic_DNA"/>
</dbReference>
<keyword evidence="11" id="KW-1185">Reference proteome</keyword>
<dbReference type="EMBL" id="CAJFCV020000005">
    <property type="protein sequence ID" value="CAG9124934.1"/>
    <property type="molecule type" value="Genomic_DNA"/>
</dbReference>
<accession>A0A1I7S5P5</accession>